<evidence type="ECO:0000313" key="2">
    <source>
        <dbReference type="Proteomes" id="UP001479436"/>
    </source>
</evidence>
<organism evidence="1 2">
    <name type="scientific">Basidiobolus ranarum</name>
    <dbReference type="NCBI Taxonomy" id="34480"/>
    <lineage>
        <taxon>Eukaryota</taxon>
        <taxon>Fungi</taxon>
        <taxon>Fungi incertae sedis</taxon>
        <taxon>Zoopagomycota</taxon>
        <taxon>Entomophthoromycotina</taxon>
        <taxon>Basidiobolomycetes</taxon>
        <taxon>Basidiobolales</taxon>
        <taxon>Basidiobolaceae</taxon>
        <taxon>Basidiobolus</taxon>
    </lineage>
</organism>
<reference evidence="1 2" key="1">
    <citation type="submission" date="2023-04" db="EMBL/GenBank/DDBJ databases">
        <title>Genome of Basidiobolus ranarum AG-B5.</title>
        <authorList>
            <person name="Stajich J.E."/>
            <person name="Carter-House D."/>
            <person name="Gryganskyi A."/>
        </authorList>
    </citation>
    <scope>NUCLEOTIDE SEQUENCE [LARGE SCALE GENOMIC DNA]</scope>
    <source>
        <strain evidence="1 2">AG-B5</strain>
    </source>
</reference>
<keyword evidence="2" id="KW-1185">Reference proteome</keyword>
<protein>
    <submittedName>
        <fullName evidence="1">Uncharacterized protein</fullName>
    </submittedName>
</protein>
<evidence type="ECO:0000313" key="1">
    <source>
        <dbReference type="EMBL" id="KAK9765023.1"/>
    </source>
</evidence>
<dbReference type="EMBL" id="JASJQH010000328">
    <property type="protein sequence ID" value="KAK9765023.1"/>
    <property type="molecule type" value="Genomic_DNA"/>
</dbReference>
<sequence>MSFTTLKVNKKLFKSWYEIKTSNHDVLYKYQRSTVRLNEEVLLPTSKGQTSWRITTSSNLTHSLISNNTLTLKLNFEYELFRSVFELDKEEFFWILEPDDTARLYRNRKEVVGSLRATYNTSISSSELEISNKLGISLQGLFISSGLKTLQLMEAQGRTFGELRRRLKTQEQLREDALTEGTMFASASGNLASSLAYLI</sequence>
<dbReference type="Proteomes" id="UP001479436">
    <property type="component" value="Unassembled WGS sequence"/>
</dbReference>
<comment type="caution">
    <text evidence="1">The sequence shown here is derived from an EMBL/GenBank/DDBJ whole genome shotgun (WGS) entry which is preliminary data.</text>
</comment>
<name>A0ABR2WU10_9FUNG</name>
<accession>A0ABR2WU10</accession>
<proteinExistence type="predicted"/>
<gene>
    <name evidence="1" type="ORF">K7432_006981</name>
</gene>